<dbReference type="EMBL" id="CAJNOR010004304">
    <property type="protein sequence ID" value="CAF1492019.1"/>
    <property type="molecule type" value="Genomic_DNA"/>
</dbReference>
<dbReference type="SMART" id="SM01399">
    <property type="entry name" value="Sybindin"/>
    <property type="match status" value="1"/>
</dbReference>
<protein>
    <recommendedName>
        <fullName evidence="7">Trafficking protein particle complex subunit</fullName>
    </recommendedName>
</protein>
<dbReference type="AlphaFoldDB" id="A0A815SJ10"/>
<dbReference type="Gene3D" id="3.30.450.70">
    <property type="match status" value="1"/>
</dbReference>
<comment type="subcellular location">
    <subcellularLocation>
        <location evidence="7">Endoplasmic reticulum</location>
    </subcellularLocation>
    <subcellularLocation>
        <location evidence="7">Golgi apparatus</location>
        <location evidence="7">cis-Golgi network</location>
    </subcellularLocation>
</comment>
<comment type="caution">
    <text evidence="8">The sequence shown here is derived from an EMBL/GenBank/DDBJ whole genome shotgun (WGS) entry which is preliminary data.</text>
</comment>
<keyword evidence="1 7" id="KW-0813">Transport</keyword>
<keyword evidence="2 7" id="KW-0256">Endoplasmic reticulum</keyword>
<keyword evidence="4 7" id="KW-0333">Golgi apparatus</keyword>
<dbReference type="InterPro" id="IPR011012">
    <property type="entry name" value="Longin-like_dom_sf"/>
</dbReference>
<dbReference type="Proteomes" id="UP000663828">
    <property type="component" value="Unassembled WGS sequence"/>
</dbReference>
<evidence type="ECO:0000256" key="6">
    <source>
        <dbReference type="ARBA" id="ARBA00062874"/>
    </source>
</evidence>
<dbReference type="GO" id="GO:0005783">
    <property type="term" value="C:endoplasmic reticulum"/>
    <property type="evidence" value="ECO:0007669"/>
    <property type="project" value="UniProtKB-SubCell"/>
</dbReference>
<dbReference type="CDD" id="cd14855">
    <property type="entry name" value="TRAPPC1_MUM2"/>
    <property type="match status" value="1"/>
</dbReference>
<dbReference type="PANTHER" id="PTHR23249:SF16">
    <property type="entry name" value="TRAFFICKING PROTEIN PARTICLE COMPLEX SUBUNIT 1"/>
    <property type="match status" value="1"/>
</dbReference>
<evidence type="ECO:0000256" key="2">
    <source>
        <dbReference type="ARBA" id="ARBA00022824"/>
    </source>
</evidence>
<keyword evidence="9" id="KW-1185">Reference proteome</keyword>
<name>A0A815SJ10_ADIRI</name>
<evidence type="ECO:0000313" key="9">
    <source>
        <dbReference type="Proteomes" id="UP000663828"/>
    </source>
</evidence>
<dbReference type="PANTHER" id="PTHR23249">
    <property type="entry name" value="TRAFFICKING PROTEIN PARTICLE COMPLEX SUBUNIT"/>
    <property type="match status" value="1"/>
</dbReference>
<reference evidence="8" key="1">
    <citation type="submission" date="2021-02" db="EMBL/GenBank/DDBJ databases">
        <authorList>
            <person name="Nowell W R."/>
        </authorList>
    </citation>
    <scope>NUCLEOTIDE SEQUENCE</scope>
</reference>
<dbReference type="GO" id="GO:0006888">
    <property type="term" value="P:endoplasmic reticulum to Golgi vesicle-mediated transport"/>
    <property type="evidence" value="ECO:0007669"/>
    <property type="project" value="UniProtKB-UniRule"/>
</dbReference>
<evidence type="ECO:0000256" key="3">
    <source>
        <dbReference type="ARBA" id="ARBA00022892"/>
    </source>
</evidence>
<dbReference type="FunFam" id="3.30.450.70:FF:000004">
    <property type="entry name" value="Trafficking protein particle complex 1"/>
    <property type="match status" value="1"/>
</dbReference>
<sequence>MVVYNLYIFNRNGQCLFYREWLRRKQTNMSKEEEFKLMNGFLFSVKSFVQRLSPVDLKDGFLSFKTNCYKLHYYETATGHKFVLNTDNNVGNIRDILHQLYSTIFVNYIVKNPRASAVDVIDSDQEIFIEKLDEFISNLSIFSQTNKA</sequence>
<evidence type="ECO:0000313" key="8">
    <source>
        <dbReference type="EMBL" id="CAF1492019.1"/>
    </source>
</evidence>
<dbReference type="GO" id="GO:0030008">
    <property type="term" value="C:TRAPP complex"/>
    <property type="evidence" value="ECO:0007669"/>
    <property type="project" value="UniProtKB-UniRule"/>
</dbReference>
<evidence type="ECO:0000256" key="4">
    <source>
        <dbReference type="ARBA" id="ARBA00023034"/>
    </source>
</evidence>
<evidence type="ECO:0000256" key="7">
    <source>
        <dbReference type="RuleBase" id="RU366065"/>
    </source>
</evidence>
<dbReference type="SUPFAM" id="SSF64356">
    <property type="entry name" value="SNARE-like"/>
    <property type="match status" value="1"/>
</dbReference>
<comment type="similarity">
    <text evidence="5">Belongs to the TRAPP small subunits family. BET5 subfamily.</text>
</comment>
<organism evidence="8 9">
    <name type="scientific">Adineta ricciae</name>
    <name type="common">Rotifer</name>
    <dbReference type="NCBI Taxonomy" id="249248"/>
    <lineage>
        <taxon>Eukaryota</taxon>
        <taxon>Metazoa</taxon>
        <taxon>Spiralia</taxon>
        <taxon>Gnathifera</taxon>
        <taxon>Rotifera</taxon>
        <taxon>Eurotatoria</taxon>
        <taxon>Bdelloidea</taxon>
        <taxon>Adinetida</taxon>
        <taxon>Adinetidae</taxon>
        <taxon>Adineta</taxon>
    </lineage>
</organism>
<dbReference type="Pfam" id="PF04099">
    <property type="entry name" value="Sybindin"/>
    <property type="match status" value="1"/>
</dbReference>
<gene>
    <name evidence="8" type="ORF">XAT740_LOCUS39141</name>
</gene>
<dbReference type="GO" id="GO:0005794">
    <property type="term" value="C:Golgi apparatus"/>
    <property type="evidence" value="ECO:0007669"/>
    <property type="project" value="UniProtKB-SubCell"/>
</dbReference>
<proteinExistence type="inferred from homology"/>
<evidence type="ECO:0000256" key="1">
    <source>
        <dbReference type="ARBA" id="ARBA00022448"/>
    </source>
</evidence>
<comment type="subunit">
    <text evidence="6">Part of the multisubunit transport protein particle (TRAPP) complex. The heterodimer TRAPPC6B-TRAPPC3 interacts with TRAPPC1 likely providing a core for TRAPP complex formation.</text>
</comment>
<keyword evidence="3 7" id="KW-0931">ER-Golgi transport</keyword>
<accession>A0A815SJ10</accession>
<dbReference type="InterPro" id="IPR007233">
    <property type="entry name" value="TRAPPC"/>
</dbReference>
<evidence type="ECO:0000256" key="5">
    <source>
        <dbReference type="ARBA" id="ARBA00038167"/>
    </source>
</evidence>